<dbReference type="EMBL" id="JADFFL010000004">
    <property type="protein sequence ID" value="MBE9662590.1"/>
    <property type="molecule type" value="Genomic_DNA"/>
</dbReference>
<keyword evidence="3" id="KW-1185">Reference proteome</keyword>
<proteinExistence type="predicted"/>
<protein>
    <recommendedName>
        <fullName evidence="4">MG2 domain-containing protein</fullName>
    </recommendedName>
</protein>
<gene>
    <name evidence="2" type="ORF">IRJ16_11915</name>
</gene>
<evidence type="ECO:0000256" key="1">
    <source>
        <dbReference type="SAM" id="SignalP"/>
    </source>
</evidence>
<dbReference type="RefSeq" id="WP_194111805.1">
    <property type="nucleotide sequence ID" value="NZ_JADFFL010000004.1"/>
</dbReference>
<accession>A0A929KXZ8</accession>
<feature type="signal peptide" evidence="1">
    <location>
        <begin position="1"/>
        <end position="21"/>
    </location>
</feature>
<evidence type="ECO:0000313" key="2">
    <source>
        <dbReference type="EMBL" id="MBE9662590.1"/>
    </source>
</evidence>
<evidence type="ECO:0008006" key="4">
    <source>
        <dbReference type="Google" id="ProtNLM"/>
    </source>
</evidence>
<sequence>MHRLFSIAFALSFLLVSVAKGQGKYIDTIFQQAKVYNNQKPSSVLFAHLDKTVYVNNETIWFAAYLLNPDSNLLKHQVISVGLVNDNTQKLIVEAKYPMRGFADGNLIIPDTITPGNYSFIAITNLKVNGKPALRFVQPITIKTATQPPFTVSITLDTLFKDLVNTRVLINAKGPDGPLDKASVSYILGRNKDKSTRVMGEAKTNVLGSYTLLIPKNRINNLQHNLEVQVKHNKITKTVHLDIPVKKQINSVKFYPEGGNLVSGLISRVAWEAKTPAGTPIKASAVLYANSKPIDTIQTDSYGMGTFNISPTTAATYTAKLIRVKHDDVVYPLPTVLPAGVVMYMAESVANDTARLIVRSSFKGKFTLLVHNYREIFAAIDIDADKRGRSVKIDLSNMPRGLTTVTVLDSYQKPVAEHMFFAHYDHRSNINIKVDDRQPGLRQKMTVKLKLDPLKTKASSALVSVACVQDNRLEVKKDNNIEQYYYLRNEIENIPAKENLMGSRAPDRKYLNDLLLIRGWSKYAWHEMMKAVPEDTIRRYDEFAYNGTVLKGKDSVKRAMRLLLRKDSGILIMVPTDQNGDFALTNGNVFAQKTDNRMRIRTTEASADHTVMLTDQYHLAQLGIAKGIEPEPFDPPVTSDTKTFVFTPLKNATKLRQVNIKGKSDKLRGANDCGDYVCRYNILNCFNHPGDPENRPPKIGETLREAGGGGLIKYVHCGVGNVSAPGMTVFTGINNSKQYYGADYAVLNPLEPDYLSTVFWKHSVMLSKDKETELTFYTSDITGKFRIVVQGVTDKDVIYNEASFETIAKKDDKQIQP</sequence>
<evidence type="ECO:0000313" key="3">
    <source>
        <dbReference type="Proteomes" id="UP000622475"/>
    </source>
</evidence>
<keyword evidence="1" id="KW-0732">Signal</keyword>
<dbReference type="Gene3D" id="2.60.40.1930">
    <property type="match status" value="1"/>
</dbReference>
<dbReference type="Proteomes" id="UP000622475">
    <property type="component" value="Unassembled WGS sequence"/>
</dbReference>
<name>A0A929KXZ8_9SPHI</name>
<comment type="caution">
    <text evidence="2">The sequence shown here is derived from an EMBL/GenBank/DDBJ whole genome shotgun (WGS) entry which is preliminary data.</text>
</comment>
<reference evidence="2" key="1">
    <citation type="submission" date="2020-10" db="EMBL/GenBank/DDBJ databases">
        <title>Mucilaginibacter mali sp. nov., isolated from rhizosphere soil of apple orchard.</title>
        <authorList>
            <person name="Lee J.-S."/>
            <person name="Kim H.S."/>
            <person name="Kim J.-S."/>
        </authorList>
    </citation>
    <scope>NUCLEOTIDE SEQUENCE</scope>
    <source>
        <strain evidence="2">KCTC 22746</strain>
    </source>
</reference>
<organism evidence="2 3">
    <name type="scientific">Mucilaginibacter myungsuensis</name>
    <dbReference type="NCBI Taxonomy" id="649104"/>
    <lineage>
        <taxon>Bacteria</taxon>
        <taxon>Pseudomonadati</taxon>
        <taxon>Bacteroidota</taxon>
        <taxon>Sphingobacteriia</taxon>
        <taxon>Sphingobacteriales</taxon>
        <taxon>Sphingobacteriaceae</taxon>
        <taxon>Mucilaginibacter</taxon>
    </lineage>
</organism>
<feature type="chain" id="PRO_5037112533" description="MG2 domain-containing protein" evidence="1">
    <location>
        <begin position="22"/>
        <end position="817"/>
    </location>
</feature>
<dbReference type="AlphaFoldDB" id="A0A929KXZ8"/>